<feature type="compositionally biased region" description="Basic residues" evidence="1">
    <location>
        <begin position="125"/>
        <end position="136"/>
    </location>
</feature>
<feature type="region of interest" description="Disordered" evidence="1">
    <location>
        <begin position="91"/>
        <end position="138"/>
    </location>
</feature>
<dbReference type="Pfam" id="PF15375">
    <property type="entry name" value="FSAF1"/>
    <property type="match status" value="1"/>
</dbReference>
<protein>
    <submittedName>
        <fullName evidence="2">Uncharacterized protein</fullName>
    </submittedName>
</protein>
<gene>
    <name evidence="2" type="ORF">PYX00_004128</name>
</gene>
<evidence type="ECO:0000256" key="1">
    <source>
        <dbReference type="SAM" id="MobiDB-lite"/>
    </source>
</evidence>
<dbReference type="InterPro" id="IPR052852">
    <property type="entry name" value="SSU_Processome_Comp"/>
</dbReference>
<organism evidence="2">
    <name type="scientific">Menopon gallinae</name>
    <name type="common">poultry shaft louse</name>
    <dbReference type="NCBI Taxonomy" id="328185"/>
    <lineage>
        <taxon>Eukaryota</taxon>
        <taxon>Metazoa</taxon>
        <taxon>Ecdysozoa</taxon>
        <taxon>Arthropoda</taxon>
        <taxon>Hexapoda</taxon>
        <taxon>Insecta</taxon>
        <taxon>Pterygota</taxon>
        <taxon>Neoptera</taxon>
        <taxon>Paraneoptera</taxon>
        <taxon>Psocodea</taxon>
        <taxon>Troctomorpha</taxon>
        <taxon>Phthiraptera</taxon>
        <taxon>Amblycera</taxon>
        <taxon>Menoponidae</taxon>
        <taxon>Menopon</taxon>
    </lineage>
</organism>
<comment type="caution">
    <text evidence="2">The sequence shown here is derived from an EMBL/GenBank/DDBJ whole genome shotgun (WGS) entry which is preliminary data.</text>
</comment>
<dbReference type="PANTHER" id="PTHR28366:SF1">
    <property type="entry name" value="CHROMOSOME 1 OPEN READING FRAME 131"/>
    <property type="match status" value="1"/>
</dbReference>
<accession>A0AAW2I4F4</accession>
<feature type="compositionally biased region" description="Basic and acidic residues" evidence="1">
    <location>
        <begin position="96"/>
        <end position="108"/>
    </location>
</feature>
<evidence type="ECO:0000313" key="2">
    <source>
        <dbReference type="EMBL" id="KAL0276577.1"/>
    </source>
</evidence>
<proteinExistence type="predicted"/>
<feature type="region of interest" description="Disordered" evidence="1">
    <location>
        <begin position="1"/>
        <end position="51"/>
    </location>
</feature>
<dbReference type="EMBL" id="JARGDH010000002">
    <property type="protein sequence ID" value="KAL0276577.1"/>
    <property type="molecule type" value="Genomic_DNA"/>
</dbReference>
<dbReference type="InterPro" id="IPR027973">
    <property type="entry name" value="FSAF1-like"/>
</dbReference>
<dbReference type="AlphaFoldDB" id="A0AAW2I4F4"/>
<reference evidence="2" key="1">
    <citation type="journal article" date="2024" name="Gigascience">
        <title>Chromosome-level genome of the poultry shaft louse Menopon gallinae provides insight into the host-switching and adaptive evolution of parasitic lice.</title>
        <authorList>
            <person name="Xu Y."/>
            <person name="Ma L."/>
            <person name="Liu S."/>
            <person name="Liang Y."/>
            <person name="Liu Q."/>
            <person name="He Z."/>
            <person name="Tian L."/>
            <person name="Duan Y."/>
            <person name="Cai W."/>
            <person name="Li H."/>
            <person name="Song F."/>
        </authorList>
    </citation>
    <scope>NUCLEOTIDE SEQUENCE</scope>
    <source>
        <strain evidence="2">Cailab_2023a</strain>
    </source>
</reference>
<sequence>MFVATKASRQKGIAPNSHVSTTFHTRAKKRAVPEGTEPPPAQTKSQKTDLPDMKKLRYEIIKFGTSGFSGTCKENANVAFMVSLGAEPPKKKRKNYKEILMEKKKSDQSQESSLNPEKNLPSLKKGTKTGARKNRKDVKGLLNVYGQVNMKSEGWSALQSGVGRGRDQTPI</sequence>
<name>A0AAW2I4F4_9NEOP</name>
<dbReference type="PANTHER" id="PTHR28366">
    <property type="entry name" value="CHROMOSOME 1 OPEN READING FRAME 131"/>
    <property type="match status" value="1"/>
</dbReference>